<keyword evidence="2" id="KW-1185">Reference proteome</keyword>
<evidence type="ECO:0000313" key="1">
    <source>
        <dbReference type="EMBL" id="CAK1251808.1"/>
    </source>
</evidence>
<name>A0ABN9YXB4_9LACO</name>
<comment type="caution">
    <text evidence="1">The sequence shown here is derived from an EMBL/GenBank/DDBJ whole genome shotgun (WGS) entry which is preliminary data.</text>
</comment>
<sequence length="103" mass="11767">MMVANGRLIISGVLLQMNRKITQLIPFESNGNQMFIKVGKKIPFYNKVIKSIHLNVKNEFDQYSGQVKGTPLSYYVKFEGNSAAIVPFDKYLAIYEVVMDEEN</sequence>
<accession>A0ABN9YXB4</accession>
<organism evidence="1 2">
    <name type="scientific">Fructobacillus evanidus</name>
    <dbReference type="NCBI Taxonomy" id="3064281"/>
    <lineage>
        <taxon>Bacteria</taxon>
        <taxon>Bacillati</taxon>
        <taxon>Bacillota</taxon>
        <taxon>Bacilli</taxon>
        <taxon>Lactobacillales</taxon>
        <taxon>Lactobacillaceae</taxon>
        <taxon>Fructobacillus</taxon>
    </lineage>
</organism>
<protein>
    <submittedName>
        <fullName evidence="1">Uncharacterized protein</fullName>
    </submittedName>
</protein>
<evidence type="ECO:0000313" key="2">
    <source>
        <dbReference type="Proteomes" id="UP001314166"/>
    </source>
</evidence>
<gene>
    <name evidence="1" type="ORF">R55214_HHFBAMCI_01357</name>
</gene>
<reference evidence="1 2" key="1">
    <citation type="submission" date="2023-10" db="EMBL/GenBank/DDBJ databases">
        <authorList>
            <person name="Botero Cardona J."/>
        </authorList>
    </citation>
    <scope>NUCLEOTIDE SEQUENCE [LARGE SCALE GENOMIC DNA]</scope>
    <source>
        <strain evidence="1 2">R-55214</strain>
    </source>
</reference>
<proteinExistence type="predicted"/>
<dbReference type="EMBL" id="CAUZMB010000009">
    <property type="protein sequence ID" value="CAK1251808.1"/>
    <property type="molecule type" value="Genomic_DNA"/>
</dbReference>
<dbReference type="Proteomes" id="UP001314166">
    <property type="component" value="Unassembled WGS sequence"/>
</dbReference>